<accession>A0A8T0AB08</accession>
<evidence type="ECO:0000256" key="1">
    <source>
        <dbReference type="SAM" id="MobiDB-lite"/>
    </source>
</evidence>
<protein>
    <submittedName>
        <fullName evidence="2">Uncharacterized protein</fullName>
    </submittedName>
</protein>
<feature type="compositionally biased region" description="Polar residues" evidence="1">
    <location>
        <begin position="99"/>
        <end position="116"/>
    </location>
</feature>
<feature type="region of interest" description="Disordered" evidence="1">
    <location>
        <begin position="97"/>
        <end position="143"/>
    </location>
</feature>
<comment type="caution">
    <text evidence="2">The sequence shown here is derived from an EMBL/GenBank/DDBJ whole genome shotgun (WGS) entry which is preliminary data.</text>
</comment>
<proteinExistence type="predicted"/>
<feature type="compositionally biased region" description="Low complexity" evidence="1">
    <location>
        <begin position="189"/>
        <end position="205"/>
    </location>
</feature>
<feature type="compositionally biased region" description="Polar residues" evidence="1">
    <location>
        <begin position="210"/>
        <end position="228"/>
    </location>
</feature>
<keyword evidence="3" id="KW-1185">Reference proteome</keyword>
<reference evidence="2" key="1">
    <citation type="submission" date="2020-08" db="EMBL/GenBank/DDBJ databases">
        <title>Chromosome-level assembly of Southern catfish (Silurus meridionalis) provides insights into visual adaptation to the nocturnal and benthic lifestyles.</title>
        <authorList>
            <person name="Zhang Y."/>
            <person name="Wang D."/>
            <person name="Peng Z."/>
        </authorList>
    </citation>
    <scope>NUCLEOTIDE SEQUENCE</scope>
    <source>
        <strain evidence="2">SWU-2019-XX</strain>
        <tissue evidence="2">Muscle</tissue>
    </source>
</reference>
<sequence>MSSQTRRLCMAECTRMAHGPLSGSLTVVQTTDWSLCLSSCGMGMSSRETHLRNIRPCSPLAAVPKLMENMPPPPYPGPPLESTDYVQQRPVIPELAPHQQCSSQEGGLYNHQPTPDHQNHRSLPAENMPAPPYPGPPLESTFTPQLPLYIQCSSQEIPDPQNHRSLPSENMPAPPYPGPPLDSTGFVEQRSITPQSPSQRQSSSQAGGPYNNQQNPDPHNYRSLSTESMPGPPYPGPPLDSTVFVQQRSFTHQPAPQRQCSSQEGGPYNHRQTPDPQNYRSLPMESMPVPPYPGFSLPQRSPSPQSPLRQQYPVAEESYTHQHSPHPQHPCQNFESPGPQRVVYKEPTSHQAASYQHYEADVNQKVYAHSNLTCSKQTNRSFEKSMTSMQYEQAPNIKQKSSKEEMVYAVHEAAREHNMNMQADLRQKVYAHSNVTGSKQANLSFEGNMTSTQYKQPMNIKQCGGKQELVYAVHESPCELDMTMQCAASSSAMVATESRAFSMNKLRTSLEQNFSEAKYSAQKSTFEIAKQATEYTKVSAQKVALSQYSSNTQLAQAQTSASMYTQSAWNAVQPGVQVVQAGGTQVILPAQRQQVVIQPAVSRTIIQPVNPQPTVVIQNPSPTYRVIQPQVLPTVIQPAPSTVVYRYY</sequence>
<feature type="region of interest" description="Disordered" evidence="1">
    <location>
        <begin position="156"/>
        <end position="350"/>
    </location>
</feature>
<feature type="compositionally biased region" description="Low complexity" evidence="1">
    <location>
        <begin position="296"/>
        <end position="311"/>
    </location>
</feature>
<evidence type="ECO:0000313" key="2">
    <source>
        <dbReference type="EMBL" id="KAF7689307.1"/>
    </source>
</evidence>
<dbReference type="AlphaFoldDB" id="A0A8T0AB08"/>
<feature type="compositionally biased region" description="Polar residues" evidence="1">
    <location>
        <begin position="243"/>
        <end position="280"/>
    </location>
</feature>
<name>A0A8T0AB08_SILME</name>
<dbReference type="EMBL" id="JABFDY010000024">
    <property type="protein sequence ID" value="KAF7689307.1"/>
    <property type="molecule type" value="Genomic_DNA"/>
</dbReference>
<evidence type="ECO:0000313" key="3">
    <source>
        <dbReference type="Proteomes" id="UP000606274"/>
    </source>
</evidence>
<gene>
    <name evidence="2" type="ORF">HF521_012660</name>
</gene>
<dbReference type="Proteomes" id="UP000606274">
    <property type="component" value="Unassembled WGS sequence"/>
</dbReference>
<organism evidence="2 3">
    <name type="scientific">Silurus meridionalis</name>
    <name type="common">Southern catfish</name>
    <name type="synonym">Silurus soldatovi meridionalis</name>
    <dbReference type="NCBI Taxonomy" id="175797"/>
    <lineage>
        <taxon>Eukaryota</taxon>
        <taxon>Metazoa</taxon>
        <taxon>Chordata</taxon>
        <taxon>Craniata</taxon>
        <taxon>Vertebrata</taxon>
        <taxon>Euteleostomi</taxon>
        <taxon>Actinopterygii</taxon>
        <taxon>Neopterygii</taxon>
        <taxon>Teleostei</taxon>
        <taxon>Ostariophysi</taxon>
        <taxon>Siluriformes</taxon>
        <taxon>Siluridae</taxon>
        <taxon>Silurus</taxon>
    </lineage>
</organism>